<comment type="similarity">
    <text evidence="2">Belongs to the citrate synthase family.</text>
</comment>
<dbReference type="Proteomes" id="UP000293345">
    <property type="component" value="Unassembled WGS sequence"/>
</dbReference>
<dbReference type="PRINTS" id="PR00143">
    <property type="entry name" value="CITRTSNTHASE"/>
</dbReference>
<sequence>MANDQKIDLYDHFREINTIDASKYKKYDVKRGLRNDDGTGVLAGLTGISNVHGYVMSDGEKVADTGELRLRGYDLYDLLGVDAKDRRFNYEEVSYLLLMGELPTQQQLDDYIAAIDAQRELPDGFTASMIMRDTPPDIMNVLARTVMLLYAYDTHAEDRSAQHEISTAISLISRLPRIMVLTYYAMRARYSNDSMIMHRFVPGQSTAETILSMLRPDRQFGPEEARMLDIMLCLHAEHGGGNNSTFTTHVLTSADTDAYSTYAAAIGSLKGRKHGGANHQVIAMQKEIKENVANWDNDDEVAAYLAKIVNKQAYDKSGLVYGMGHAVYTLSDPRAVICKRFAEKLAVGTEYEAEFRLLEKIERLAPEVILNEKGTHKDMCANVDMYSGFVYSMLGIPEDLFTPLFACARMSGWAAHRFEEIVSGKRIIRPAYKSIYSKKRAYTPMEER</sequence>
<dbReference type="GO" id="GO:0005829">
    <property type="term" value="C:cytosol"/>
    <property type="evidence" value="ECO:0007669"/>
    <property type="project" value="TreeGrafter"/>
</dbReference>
<dbReference type="InterPro" id="IPR036969">
    <property type="entry name" value="Citrate_synthase_sf"/>
</dbReference>
<evidence type="ECO:0000313" key="5">
    <source>
        <dbReference type="EMBL" id="RXZ53803.1"/>
    </source>
</evidence>
<dbReference type="Gene3D" id="1.10.580.10">
    <property type="entry name" value="Citrate Synthase, domain 1"/>
    <property type="match status" value="1"/>
</dbReference>
<dbReference type="EC" id="2.3.3.16" evidence="3"/>
<dbReference type="Gene3D" id="1.10.230.10">
    <property type="entry name" value="Cytochrome P450-Terp, domain 2"/>
    <property type="match status" value="1"/>
</dbReference>
<dbReference type="Pfam" id="PF00285">
    <property type="entry name" value="Citrate_synt"/>
    <property type="match status" value="1"/>
</dbReference>
<name>A0A4Q2K254_9ACTN</name>
<gene>
    <name evidence="5" type="ORF">ET524_04370</name>
</gene>
<evidence type="ECO:0000256" key="1">
    <source>
        <dbReference type="ARBA" id="ARBA00005163"/>
    </source>
</evidence>
<keyword evidence="4" id="KW-0808">Transferase</keyword>
<dbReference type="UniPathway" id="UPA00223"/>
<dbReference type="AlphaFoldDB" id="A0A4Q2K254"/>
<evidence type="ECO:0000256" key="3">
    <source>
        <dbReference type="ARBA" id="ARBA00012972"/>
    </source>
</evidence>
<dbReference type="GO" id="GO:0005975">
    <property type="term" value="P:carbohydrate metabolic process"/>
    <property type="evidence" value="ECO:0007669"/>
    <property type="project" value="TreeGrafter"/>
</dbReference>
<proteinExistence type="inferred from homology"/>
<protein>
    <recommendedName>
        <fullName evidence="3">citrate synthase (unknown stereospecificity)</fullName>
        <ecNumber evidence="3">2.3.3.16</ecNumber>
    </recommendedName>
</protein>
<dbReference type="GO" id="GO:0036440">
    <property type="term" value="F:citrate synthase activity"/>
    <property type="evidence" value="ECO:0007669"/>
    <property type="project" value="UniProtKB-EC"/>
</dbReference>
<comment type="caution">
    <text evidence="5">The sequence shown here is derived from an EMBL/GenBank/DDBJ whole genome shotgun (WGS) entry which is preliminary data.</text>
</comment>
<accession>A0A4Q2K254</accession>
<dbReference type="PANTHER" id="PTHR11739:SF4">
    <property type="entry name" value="CITRATE SYNTHASE, PEROXISOMAL"/>
    <property type="match status" value="1"/>
</dbReference>
<dbReference type="PANTHER" id="PTHR11739">
    <property type="entry name" value="CITRATE SYNTHASE"/>
    <property type="match status" value="1"/>
</dbReference>
<dbReference type="NCBIfam" id="NF010635">
    <property type="entry name" value="PRK14032.1"/>
    <property type="match status" value="1"/>
</dbReference>
<reference evidence="5 6" key="1">
    <citation type="submission" date="2019-01" db="EMBL/GenBank/DDBJ databases">
        <title>Senegalimassilia sp. nov. KGMB04484 isolated human feces.</title>
        <authorList>
            <person name="Han K.-I."/>
            <person name="Kim J.-S."/>
            <person name="Lee K.C."/>
            <person name="Suh M.K."/>
            <person name="Eom M.K."/>
            <person name="Lee J.H."/>
            <person name="Park S.-H."/>
            <person name="Kang S.W."/>
            <person name="Park J.-E."/>
            <person name="Oh B.S."/>
            <person name="Yu S.Y."/>
            <person name="Choi S.-H."/>
            <person name="Lee D.H."/>
            <person name="Yoon H."/>
            <person name="Kim B.-Y."/>
            <person name="Lee J.H."/>
            <person name="Lee J.-S."/>
        </authorList>
    </citation>
    <scope>NUCLEOTIDE SEQUENCE [LARGE SCALE GENOMIC DNA]</scope>
    <source>
        <strain evidence="5 6">KGMB04484</strain>
    </source>
</reference>
<dbReference type="RefSeq" id="WP_129423547.1">
    <property type="nucleotide sequence ID" value="NZ_SDPW01000001.1"/>
</dbReference>
<dbReference type="OrthoDB" id="9800864at2"/>
<dbReference type="InterPro" id="IPR016142">
    <property type="entry name" value="Citrate_synth-like_lrg_a-sub"/>
</dbReference>
<evidence type="ECO:0000256" key="4">
    <source>
        <dbReference type="ARBA" id="ARBA00022679"/>
    </source>
</evidence>
<keyword evidence="6" id="KW-1185">Reference proteome</keyword>
<dbReference type="InterPro" id="IPR016143">
    <property type="entry name" value="Citrate_synth-like_sm_a-sub"/>
</dbReference>
<dbReference type="SUPFAM" id="SSF48256">
    <property type="entry name" value="Citrate synthase"/>
    <property type="match status" value="1"/>
</dbReference>
<evidence type="ECO:0000256" key="2">
    <source>
        <dbReference type="ARBA" id="ARBA00010566"/>
    </source>
</evidence>
<dbReference type="GO" id="GO:0006099">
    <property type="term" value="P:tricarboxylic acid cycle"/>
    <property type="evidence" value="ECO:0007669"/>
    <property type="project" value="UniProtKB-UniPathway"/>
</dbReference>
<comment type="pathway">
    <text evidence="1">Carbohydrate metabolism; tricarboxylic acid cycle.</text>
</comment>
<dbReference type="InterPro" id="IPR002020">
    <property type="entry name" value="Citrate_synthase"/>
</dbReference>
<dbReference type="EMBL" id="SDPW01000001">
    <property type="protein sequence ID" value="RXZ53803.1"/>
    <property type="molecule type" value="Genomic_DNA"/>
</dbReference>
<evidence type="ECO:0000313" key="6">
    <source>
        <dbReference type="Proteomes" id="UP000293345"/>
    </source>
</evidence>
<organism evidence="5 6">
    <name type="scientific">Senegalimassilia faecalis</name>
    <dbReference type="NCBI Taxonomy" id="2509433"/>
    <lineage>
        <taxon>Bacteria</taxon>
        <taxon>Bacillati</taxon>
        <taxon>Actinomycetota</taxon>
        <taxon>Coriobacteriia</taxon>
        <taxon>Coriobacteriales</taxon>
        <taxon>Coriobacteriaceae</taxon>
        <taxon>Senegalimassilia</taxon>
    </lineage>
</organism>